<keyword evidence="6" id="KW-0233">DNA recombination</keyword>
<keyword evidence="4" id="KW-0862">Zinc</keyword>
<reference evidence="11 12" key="1">
    <citation type="submission" date="2020-01" db="EMBL/GenBank/DDBJ databases">
        <title>Genetics and antimicrobial susceptibilities of Nocardia species isolated from the soil; a comparison with species isolated from humans.</title>
        <authorList>
            <person name="Carrasco G."/>
            <person name="Monzon S."/>
            <person name="Sansegundo M."/>
            <person name="Garcia E."/>
            <person name="Garrido N."/>
            <person name="Medina M.J."/>
            <person name="Villalon P."/>
            <person name="Ramirez-Arocha A.C."/>
            <person name="Jimenez P."/>
            <person name="Cuesta I."/>
            <person name="Valdezate S."/>
        </authorList>
    </citation>
    <scope>NUCLEOTIDE SEQUENCE [LARGE SCALE GENOMIC DNA]</scope>
    <source>
        <strain evidence="11 12">CNM20110626</strain>
    </source>
</reference>
<evidence type="ECO:0000313" key="11">
    <source>
        <dbReference type="EMBL" id="NEW32104.1"/>
    </source>
</evidence>
<evidence type="ECO:0000256" key="1">
    <source>
        <dbReference type="ARBA" id="ARBA00008761"/>
    </source>
</evidence>
<dbReference type="Pfam" id="PF07282">
    <property type="entry name" value="Cas12f1-like_TNB"/>
    <property type="match status" value="1"/>
</dbReference>
<feature type="domain" description="Transposase putative helix-turn-helix" evidence="10">
    <location>
        <begin position="1"/>
        <end position="41"/>
    </location>
</feature>
<dbReference type="GO" id="GO:0003677">
    <property type="term" value="F:DNA binding"/>
    <property type="evidence" value="ECO:0007669"/>
    <property type="project" value="UniProtKB-KW"/>
</dbReference>
<keyword evidence="5" id="KW-0238">DNA-binding</keyword>
<feature type="domain" description="Probable transposase IS891/IS1136/IS1341" evidence="8">
    <location>
        <begin position="236"/>
        <end position="343"/>
    </location>
</feature>
<gene>
    <name evidence="11" type="primary">tnpB</name>
    <name evidence="11" type="ORF">GV791_05955</name>
</gene>
<evidence type="ECO:0000256" key="7">
    <source>
        <dbReference type="SAM" id="MobiDB-lite"/>
    </source>
</evidence>
<dbReference type="NCBIfam" id="TIGR01766">
    <property type="entry name" value="IS200/IS605 family accessory protein TnpB-like domain"/>
    <property type="match status" value="1"/>
</dbReference>
<dbReference type="InterPro" id="IPR021027">
    <property type="entry name" value="Transposase_put_HTH"/>
</dbReference>
<evidence type="ECO:0000256" key="2">
    <source>
        <dbReference type="ARBA" id="ARBA00022578"/>
    </source>
</evidence>
<dbReference type="EMBL" id="JAAGVB010000007">
    <property type="protein sequence ID" value="NEW32104.1"/>
    <property type="molecule type" value="Genomic_DNA"/>
</dbReference>
<evidence type="ECO:0000313" key="12">
    <source>
        <dbReference type="Proteomes" id="UP000471166"/>
    </source>
</evidence>
<comment type="caution">
    <text evidence="11">The sequence shown here is derived from an EMBL/GenBank/DDBJ whole genome shotgun (WGS) entry which is preliminary data.</text>
</comment>
<sequence length="495" mass="55987">MTRHTTFKFCLDPTVEQQAVLFRHAGASRFAFNQCLRMVKTGLSRRRSDPDVDVPWTGFDLINAFNRWKKSEAAGRVFAVNSYGAAEVVATGLVWRGDVRQQVFEEAAVDCGRALKAWSESRSRQRGAARVGFPRFKRKNRTVPSFRLRNSRSRGGCPAIRIGDADRKRSITLPGIGLIKVIENTRRLRMLLGKGRARILFASVTYRANRWWVSINLEAADLHPSHHHAPAVGRDQSSWVGVDLGLAAFLVAATGDGRETCRVTDAPKPLDAGLRKQRHLAKLMARKQKGSRNRRDAASRLRRHYRRVRDIRRHFLHRVSNELVKTHDRIVIEDLNVAGMLRNRRLARAISDAAWGEFARMLTYKQAWRSGEIVVADRWYPSSQICSSCRRTGDRLGLKERTFRCVHCGCSMDRDRNAAANLALWAYDHHRTPDLQAGGRATNARRRDGADQHRCVGATSPKDVGTDVRPVSAGRTDDAREGRCWTTSRRHSGTL</sequence>
<dbReference type="GO" id="GO:0032196">
    <property type="term" value="P:transposition"/>
    <property type="evidence" value="ECO:0007669"/>
    <property type="project" value="UniProtKB-KW"/>
</dbReference>
<evidence type="ECO:0000256" key="4">
    <source>
        <dbReference type="ARBA" id="ARBA00022833"/>
    </source>
</evidence>
<dbReference type="Pfam" id="PF12323">
    <property type="entry name" value="HTH_OrfB_IS605"/>
    <property type="match status" value="1"/>
</dbReference>
<evidence type="ECO:0000256" key="6">
    <source>
        <dbReference type="ARBA" id="ARBA00023172"/>
    </source>
</evidence>
<dbReference type="RefSeq" id="WP_163842686.1">
    <property type="nucleotide sequence ID" value="NZ_AP026979.1"/>
</dbReference>
<evidence type="ECO:0000259" key="10">
    <source>
        <dbReference type="Pfam" id="PF12323"/>
    </source>
</evidence>
<protein>
    <submittedName>
        <fullName evidence="11">IS200/IS605 family element transposase accessory protein TnpB</fullName>
    </submittedName>
</protein>
<proteinExistence type="inferred from homology"/>
<name>A0A6P1CLA4_9NOCA</name>
<keyword evidence="2" id="KW-0815">Transposition</keyword>
<dbReference type="GO" id="GO:0006310">
    <property type="term" value="P:DNA recombination"/>
    <property type="evidence" value="ECO:0007669"/>
    <property type="project" value="UniProtKB-KW"/>
</dbReference>
<evidence type="ECO:0000256" key="3">
    <source>
        <dbReference type="ARBA" id="ARBA00022723"/>
    </source>
</evidence>
<dbReference type="InterPro" id="IPR010095">
    <property type="entry name" value="Cas12f1-like_TNB"/>
</dbReference>
<dbReference type="Proteomes" id="UP000471166">
    <property type="component" value="Unassembled WGS sequence"/>
</dbReference>
<evidence type="ECO:0000256" key="5">
    <source>
        <dbReference type="ARBA" id="ARBA00023125"/>
    </source>
</evidence>
<dbReference type="NCBIfam" id="NF040570">
    <property type="entry name" value="guided_TnpB"/>
    <property type="match status" value="1"/>
</dbReference>
<evidence type="ECO:0000259" key="8">
    <source>
        <dbReference type="Pfam" id="PF01385"/>
    </source>
</evidence>
<feature type="compositionally biased region" description="Basic and acidic residues" evidence="7">
    <location>
        <begin position="445"/>
        <end position="454"/>
    </location>
</feature>
<feature type="domain" description="Cas12f1-like TNB" evidence="9">
    <location>
        <begin position="355"/>
        <end position="422"/>
    </location>
</feature>
<feature type="region of interest" description="Disordered" evidence="7">
    <location>
        <begin position="435"/>
        <end position="495"/>
    </location>
</feature>
<dbReference type="AlphaFoldDB" id="A0A6P1CLA4"/>
<dbReference type="Pfam" id="PF01385">
    <property type="entry name" value="OrfB_IS605"/>
    <property type="match status" value="1"/>
</dbReference>
<organism evidence="11 12">
    <name type="scientific">Nocardia cyriacigeorgica</name>
    <dbReference type="NCBI Taxonomy" id="135487"/>
    <lineage>
        <taxon>Bacteria</taxon>
        <taxon>Bacillati</taxon>
        <taxon>Actinomycetota</taxon>
        <taxon>Actinomycetes</taxon>
        <taxon>Mycobacteriales</taxon>
        <taxon>Nocardiaceae</taxon>
        <taxon>Nocardia</taxon>
    </lineage>
</organism>
<evidence type="ECO:0000259" key="9">
    <source>
        <dbReference type="Pfam" id="PF07282"/>
    </source>
</evidence>
<keyword evidence="3" id="KW-0479">Metal-binding</keyword>
<accession>A0A6P1CLA4</accession>
<dbReference type="GO" id="GO:0046872">
    <property type="term" value="F:metal ion binding"/>
    <property type="evidence" value="ECO:0007669"/>
    <property type="project" value="UniProtKB-KW"/>
</dbReference>
<dbReference type="InterPro" id="IPR001959">
    <property type="entry name" value="Transposase"/>
</dbReference>
<comment type="similarity">
    <text evidence="1">In the C-terminal section; belongs to the transposase 35 family.</text>
</comment>